<reference evidence="1 2" key="1">
    <citation type="submission" date="2020-06" db="EMBL/GenBank/DDBJ databases">
        <authorList>
            <person name="Li R."/>
            <person name="Bekaert M."/>
        </authorList>
    </citation>
    <scope>NUCLEOTIDE SEQUENCE [LARGE SCALE GENOMIC DNA]</scope>
    <source>
        <strain evidence="2">wild</strain>
    </source>
</reference>
<evidence type="ECO:0000313" key="2">
    <source>
        <dbReference type="Proteomes" id="UP000507470"/>
    </source>
</evidence>
<dbReference type="EMBL" id="CACVKT020003690">
    <property type="protein sequence ID" value="CAC5385188.1"/>
    <property type="molecule type" value="Genomic_DNA"/>
</dbReference>
<accession>A0A6J8BMF4</accession>
<proteinExistence type="predicted"/>
<sequence>MPSQSEGKSYLQRPTIKSCVKADGCKEIVYDYGRVSVLNEPHCPKHRCQFEAKLFDPMASIHRRLGPDGCRFLSLVYVIAYQGLPLINREHSEPVRQVTKCQYKGTTYLEGSTIKSGVTADGCKFALVCNSGGTVSHLQEPDCPRPTTTTTTLSGPIGYCFYNGHYYTPGQQISHGQSGNWCYSTYCSYDGQILNADNFNCSPKPTPITTIPVIQVG</sequence>
<organism evidence="1 2">
    <name type="scientific">Mytilus coruscus</name>
    <name type="common">Sea mussel</name>
    <dbReference type="NCBI Taxonomy" id="42192"/>
    <lineage>
        <taxon>Eukaryota</taxon>
        <taxon>Metazoa</taxon>
        <taxon>Spiralia</taxon>
        <taxon>Lophotrochozoa</taxon>
        <taxon>Mollusca</taxon>
        <taxon>Bivalvia</taxon>
        <taxon>Autobranchia</taxon>
        <taxon>Pteriomorphia</taxon>
        <taxon>Mytilida</taxon>
        <taxon>Mytiloidea</taxon>
        <taxon>Mytilidae</taxon>
        <taxon>Mytilinae</taxon>
        <taxon>Mytilus</taxon>
    </lineage>
</organism>
<keyword evidence="2" id="KW-1185">Reference proteome</keyword>
<dbReference type="Proteomes" id="UP000507470">
    <property type="component" value="Unassembled WGS sequence"/>
</dbReference>
<dbReference type="AlphaFoldDB" id="A0A6J8BMF4"/>
<protein>
    <submittedName>
        <fullName evidence="1">Uncharacterized protein</fullName>
    </submittedName>
</protein>
<dbReference type="OrthoDB" id="6147753at2759"/>
<evidence type="ECO:0000313" key="1">
    <source>
        <dbReference type="EMBL" id="CAC5385188.1"/>
    </source>
</evidence>
<name>A0A6J8BMF4_MYTCO</name>
<gene>
    <name evidence="1" type="ORF">MCOR_20757</name>
</gene>